<dbReference type="Pfam" id="PF16344">
    <property type="entry name" value="FecR_C"/>
    <property type="match status" value="1"/>
</dbReference>
<dbReference type="InterPro" id="IPR006860">
    <property type="entry name" value="FecR"/>
</dbReference>
<dbReference type="PIRSF" id="PIRSF018266">
    <property type="entry name" value="FecR"/>
    <property type="match status" value="1"/>
</dbReference>
<organism evidence="4 5">
    <name type="scientific">Zunongwangia endophytica</name>
    <dbReference type="NCBI Taxonomy" id="1808945"/>
    <lineage>
        <taxon>Bacteria</taxon>
        <taxon>Pseudomonadati</taxon>
        <taxon>Bacteroidota</taxon>
        <taxon>Flavobacteriia</taxon>
        <taxon>Flavobacteriales</taxon>
        <taxon>Flavobacteriaceae</taxon>
        <taxon>Zunongwangia</taxon>
    </lineage>
</organism>
<evidence type="ECO:0000259" key="2">
    <source>
        <dbReference type="Pfam" id="PF04773"/>
    </source>
</evidence>
<keyword evidence="1" id="KW-0812">Transmembrane</keyword>
<dbReference type="Proteomes" id="UP001595793">
    <property type="component" value="Unassembled WGS sequence"/>
</dbReference>
<evidence type="ECO:0000259" key="3">
    <source>
        <dbReference type="Pfam" id="PF16344"/>
    </source>
</evidence>
<proteinExistence type="predicted"/>
<dbReference type="PANTHER" id="PTHR30273">
    <property type="entry name" value="PERIPLASMIC SIGNAL SENSOR AND SIGMA FACTOR ACTIVATOR FECR-RELATED"/>
    <property type="match status" value="1"/>
</dbReference>
<dbReference type="Gene3D" id="2.60.120.1440">
    <property type="match status" value="1"/>
</dbReference>
<feature type="transmembrane region" description="Helical" evidence="1">
    <location>
        <begin position="81"/>
        <end position="100"/>
    </location>
</feature>
<comment type="caution">
    <text evidence="4">The sequence shown here is derived from an EMBL/GenBank/DDBJ whole genome shotgun (WGS) entry which is preliminary data.</text>
</comment>
<keyword evidence="1" id="KW-1133">Transmembrane helix</keyword>
<feature type="domain" description="Protein FecR C-terminal" evidence="3">
    <location>
        <begin position="301"/>
        <end position="369"/>
    </location>
</feature>
<evidence type="ECO:0000313" key="5">
    <source>
        <dbReference type="Proteomes" id="UP001595793"/>
    </source>
</evidence>
<keyword evidence="1" id="KW-0472">Membrane</keyword>
<evidence type="ECO:0000313" key="4">
    <source>
        <dbReference type="EMBL" id="MFC4027289.1"/>
    </source>
</evidence>
<reference evidence="5" key="1">
    <citation type="journal article" date="2019" name="Int. J. Syst. Evol. Microbiol.">
        <title>The Global Catalogue of Microorganisms (GCM) 10K type strain sequencing project: providing services to taxonomists for standard genome sequencing and annotation.</title>
        <authorList>
            <consortium name="The Broad Institute Genomics Platform"/>
            <consortium name="The Broad Institute Genome Sequencing Center for Infectious Disease"/>
            <person name="Wu L."/>
            <person name="Ma J."/>
        </authorList>
    </citation>
    <scope>NUCLEOTIDE SEQUENCE [LARGE SCALE GENOMIC DNA]</scope>
    <source>
        <strain evidence="5">CECT 9128</strain>
    </source>
</reference>
<dbReference type="InterPro" id="IPR032508">
    <property type="entry name" value="FecR_C"/>
</dbReference>
<dbReference type="EMBL" id="JBHSAS010000006">
    <property type="protein sequence ID" value="MFC4027289.1"/>
    <property type="molecule type" value="Genomic_DNA"/>
</dbReference>
<dbReference type="Gene3D" id="3.55.50.30">
    <property type="match status" value="1"/>
</dbReference>
<dbReference type="RefSeq" id="WP_290234506.1">
    <property type="nucleotide sequence ID" value="NZ_JAUFPZ010000002.1"/>
</dbReference>
<accession>A0ABV8H585</accession>
<keyword evidence="5" id="KW-1185">Reference proteome</keyword>
<dbReference type="Pfam" id="PF04773">
    <property type="entry name" value="FecR"/>
    <property type="match status" value="1"/>
</dbReference>
<dbReference type="InterPro" id="IPR012373">
    <property type="entry name" value="Ferrdict_sens_TM"/>
</dbReference>
<gene>
    <name evidence="4" type="ORF">ACFOS1_07725</name>
</gene>
<dbReference type="PANTHER" id="PTHR30273:SF2">
    <property type="entry name" value="PROTEIN FECR"/>
    <property type="match status" value="1"/>
</dbReference>
<protein>
    <submittedName>
        <fullName evidence="4">FecR family protein</fullName>
    </submittedName>
</protein>
<name>A0ABV8H585_9FLAO</name>
<sequence>MKELEYLIERYIDGEITSKELEELNRLLKFDQNKVHFKKMVGFNYELSLERIQKSSNNKAKVLNNIKQATTPVRSINYRSYLSIAAVLVVALGATLFFFFQKNTVSEEEQYVTIEMADGAKEVLKNTDFQIKTEADEVLVQQKGDTIKYSALANTMAISQNTLKVPKGKKMVVELADGSIVHLNSASKLYYPTGFKPNENREVRIEGEAYFEVFHDETRPFIVHGDQLDIEVLGTSFNFSAYKNNSYTTAVLIDGKVAVERPNEATVYLNPGMMANYSKSSKTLRTSEVDTDVYTAWMDGRLVFEERSFEDIANTLERKFDMHVKFENENLKQERFTAKFENESINKILESFKQSYNFQYSISKNEVIIR</sequence>
<evidence type="ECO:0000256" key="1">
    <source>
        <dbReference type="SAM" id="Phobius"/>
    </source>
</evidence>
<feature type="domain" description="FecR protein" evidence="2">
    <location>
        <begin position="162"/>
        <end position="257"/>
    </location>
</feature>